<name>Q0ARK6_MARMM</name>
<accession>Q0ARK6</accession>
<protein>
    <submittedName>
        <fullName evidence="1">Uncharacterized protein</fullName>
    </submittedName>
</protein>
<sequence length="197" mass="21334">MVSIPPPRTLWHRQKRRNCLTGPQPGNRGPLITVRLAACIAKVARMKNHTLDLSGTSAHRAAIGLMSIGVLYCLGWLGIEVAVRTLPQTHSALGPQIVDFILSVEPIQQLAYLFGVVGFLASYGWLLRKSRKALPAYYAGATGFTLDWVMSRAQGDTLLDAAGYVVIFYLGVLFLALVLALPRPVRAGGDDTGPPRT</sequence>
<dbReference type="AlphaFoldDB" id="Q0ARK6"/>
<dbReference type="STRING" id="394221.Mmar10_0788"/>
<keyword evidence="2" id="KW-1185">Reference proteome</keyword>
<proteinExistence type="predicted"/>
<reference evidence="1 2" key="1">
    <citation type="submission" date="2006-08" db="EMBL/GenBank/DDBJ databases">
        <title>Complete sequence of Maricaulis maris MCS10.</title>
        <authorList>
            <consortium name="US DOE Joint Genome Institute"/>
            <person name="Copeland A."/>
            <person name="Lucas S."/>
            <person name="Lapidus A."/>
            <person name="Barry K."/>
            <person name="Detter J.C."/>
            <person name="Glavina del Rio T."/>
            <person name="Hammon N."/>
            <person name="Israni S."/>
            <person name="Dalin E."/>
            <person name="Tice H."/>
            <person name="Pitluck S."/>
            <person name="Saunders E."/>
            <person name="Brettin T."/>
            <person name="Bruce D."/>
            <person name="Han C."/>
            <person name="Tapia R."/>
            <person name="Gilna P."/>
            <person name="Schmutz J."/>
            <person name="Larimer F."/>
            <person name="Land M."/>
            <person name="Hauser L."/>
            <person name="Kyrpides N."/>
            <person name="Mikhailova N."/>
            <person name="Viollier P."/>
            <person name="Stephens C."/>
            <person name="Richardson P."/>
        </authorList>
    </citation>
    <scope>NUCLEOTIDE SEQUENCE [LARGE SCALE GENOMIC DNA]</scope>
    <source>
        <strain evidence="1 2">MCS10</strain>
    </source>
</reference>
<gene>
    <name evidence="1" type="ordered locus">Mmar10_0788</name>
</gene>
<evidence type="ECO:0000313" key="1">
    <source>
        <dbReference type="EMBL" id="ABI65081.1"/>
    </source>
</evidence>
<organism evidence="1 2">
    <name type="scientific">Maricaulis maris (strain MCS10)</name>
    <name type="common">Caulobacter maris</name>
    <dbReference type="NCBI Taxonomy" id="394221"/>
    <lineage>
        <taxon>Bacteria</taxon>
        <taxon>Pseudomonadati</taxon>
        <taxon>Pseudomonadota</taxon>
        <taxon>Alphaproteobacteria</taxon>
        <taxon>Maricaulales</taxon>
        <taxon>Maricaulaceae</taxon>
        <taxon>Maricaulis</taxon>
    </lineage>
</organism>
<dbReference type="HOGENOM" id="CLU_1382677_0_0_5"/>
<evidence type="ECO:0000313" key="2">
    <source>
        <dbReference type="Proteomes" id="UP000001964"/>
    </source>
</evidence>
<dbReference type="EMBL" id="CP000449">
    <property type="protein sequence ID" value="ABI65081.1"/>
    <property type="molecule type" value="Genomic_DNA"/>
</dbReference>
<dbReference type="KEGG" id="mmr:Mmar10_0788"/>
<dbReference type="Proteomes" id="UP000001964">
    <property type="component" value="Chromosome"/>
</dbReference>